<evidence type="ECO:0000313" key="2">
    <source>
        <dbReference type="Proteomes" id="UP001374584"/>
    </source>
</evidence>
<gene>
    <name evidence="1" type="ORF">VNO80_21176</name>
</gene>
<name>A0AAN9QXG1_PHACN</name>
<proteinExistence type="predicted"/>
<dbReference type="AlphaFoldDB" id="A0AAN9QXG1"/>
<dbReference type="EMBL" id="JAYMYR010000008">
    <property type="protein sequence ID" value="KAK7346653.1"/>
    <property type="molecule type" value="Genomic_DNA"/>
</dbReference>
<protein>
    <submittedName>
        <fullName evidence="1">Uncharacterized protein</fullName>
    </submittedName>
</protein>
<comment type="caution">
    <text evidence="1">The sequence shown here is derived from an EMBL/GenBank/DDBJ whole genome shotgun (WGS) entry which is preliminary data.</text>
</comment>
<organism evidence="1 2">
    <name type="scientific">Phaseolus coccineus</name>
    <name type="common">Scarlet runner bean</name>
    <name type="synonym">Phaseolus multiflorus</name>
    <dbReference type="NCBI Taxonomy" id="3886"/>
    <lineage>
        <taxon>Eukaryota</taxon>
        <taxon>Viridiplantae</taxon>
        <taxon>Streptophyta</taxon>
        <taxon>Embryophyta</taxon>
        <taxon>Tracheophyta</taxon>
        <taxon>Spermatophyta</taxon>
        <taxon>Magnoliopsida</taxon>
        <taxon>eudicotyledons</taxon>
        <taxon>Gunneridae</taxon>
        <taxon>Pentapetalae</taxon>
        <taxon>rosids</taxon>
        <taxon>fabids</taxon>
        <taxon>Fabales</taxon>
        <taxon>Fabaceae</taxon>
        <taxon>Papilionoideae</taxon>
        <taxon>50 kb inversion clade</taxon>
        <taxon>NPAAA clade</taxon>
        <taxon>indigoferoid/millettioid clade</taxon>
        <taxon>Phaseoleae</taxon>
        <taxon>Phaseolus</taxon>
    </lineage>
</organism>
<keyword evidence="2" id="KW-1185">Reference proteome</keyword>
<accession>A0AAN9QXG1</accession>
<evidence type="ECO:0000313" key="1">
    <source>
        <dbReference type="EMBL" id="KAK7346653.1"/>
    </source>
</evidence>
<dbReference type="Proteomes" id="UP001374584">
    <property type="component" value="Unassembled WGS sequence"/>
</dbReference>
<sequence>MGWVPLVVQRHAVPVQDLVLNRSTPLLRNFFVSDPGLHELELLQTLHHSTRHALLNSRLIRFSDLPAISLRSRSIND</sequence>
<reference evidence="1 2" key="1">
    <citation type="submission" date="2024-01" db="EMBL/GenBank/DDBJ databases">
        <title>The genomes of 5 underutilized Papilionoideae crops provide insights into root nodulation and disease resistanc.</title>
        <authorList>
            <person name="Jiang F."/>
        </authorList>
    </citation>
    <scope>NUCLEOTIDE SEQUENCE [LARGE SCALE GENOMIC DNA]</scope>
    <source>
        <strain evidence="1">JINMINGXINNONG_FW02</strain>
        <tissue evidence="1">Leaves</tissue>
    </source>
</reference>